<dbReference type="AlphaFoldDB" id="A0A016UV34"/>
<reference evidence="2" key="1">
    <citation type="journal article" date="2015" name="Nat. Genet.">
        <title>The genome and transcriptome of the zoonotic hookworm Ancylostoma ceylanicum identify infection-specific gene families.</title>
        <authorList>
            <person name="Schwarz E.M."/>
            <person name="Hu Y."/>
            <person name="Antoshechkin I."/>
            <person name="Miller M.M."/>
            <person name="Sternberg P.W."/>
            <person name="Aroian R.V."/>
        </authorList>
    </citation>
    <scope>NUCLEOTIDE SEQUENCE</scope>
    <source>
        <strain evidence="2">HY135</strain>
    </source>
</reference>
<keyword evidence="2" id="KW-1185">Reference proteome</keyword>
<gene>
    <name evidence="1" type="primary">Acey_s0026.g1296</name>
    <name evidence="1" type="ORF">Y032_0026g1296</name>
</gene>
<dbReference type="EMBL" id="JARK01001362">
    <property type="protein sequence ID" value="EYC18657.1"/>
    <property type="molecule type" value="Genomic_DNA"/>
</dbReference>
<dbReference type="Proteomes" id="UP000024635">
    <property type="component" value="Unassembled WGS sequence"/>
</dbReference>
<organism evidence="1 2">
    <name type="scientific">Ancylostoma ceylanicum</name>
    <dbReference type="NCBI Taxonomy" id="53326"/>
    <lineage>
        <taxon>Eukaryota</taxon>
        <taxon>Metazoa</taxon>
        <taxon>Ecdysozoa</taxon>
        <taxon>Nematoda</taxon>
        <taxon>Chromadorea</taxon>
        <taxon>Rhabditida</taxon>
        <taxon>Rhabditina</taxon>
        <taxon>Rhabditomorpha</taxon>
        <taxon>Strongyloidea</taxon>
        <taxon>Ancylostomatidae</taxon>
        <taxon>Ancylostomatinae</taxon>
        <taxon>Ancylostoma</taxon>
    </lineage>
</organism>
<proteinExistence type="predicted"/>
<name>A0A016UV34_9BILA</name>
<evidence type="ECO:0000313" key="1">
    <source>
        <dbReference type="EMBL" id="EYC18657.1"/>
    </source>
</evidence>
<accession>A0A016UV34</accession>
<protein>
    <submittedName>
        <fullName evidence="1">Uncharacterized protein</fullName>
    </submittedName>
</protein>
<evidence type="ECO:0000313" key="2">
    <source>
        <dbReference type="Proteomes" id="UP000024635"/>
    </source>
</evidence>
<sequence length="108" mass="12824">MGNRDSGRYAPMQNLSYPGIRRRLRNVLTTLKTLQSLSKDMTTYLRVTREKRLDSQSYLSYLTRYYFSFRVILLLKGIQLPSDLLDWKAWCALLCSTRVDDKHIDEKR</sequence>
<comment type="caution">
    <text evidence="1">The sequence shown here is derived from an EMBL/GenBank/DDBJ whole genome shotgun (WGS) entry which is preliminary data.</text>
</comment>